<protein>
    <recommendedName>
        <fullName evidence="2">DUF4162 domain-containing protein</fullName>
    </recommendedName>
</protein>
<dbReference type="AlphaFoldDB" id="A0A3B0UL54"/>
<proteinExistence type="predicted"/>
<accession>A0A3B0UL54</accession>
<evidence type="ECO:0008006" key="2">
    <source>
        <dbReference type="Google" id="ProtNLM"/>
    </source>
</evidence>
<gene>
    <name evidence="1" type="ORF">MNBD_CHLOROFLEXI01-3506</name>
</gene>
<dbReference type="EMBL" id="UOEU01000230">
    <property type="protein sequence ID" value="VAW31488.1"/>
    <property type="molecule type" value="Genomic_DNA"/>
</dbReference>
<organism evidence="1">
    <name type="scientific">hydrothermal vent metagenome</name>
    <dbReference type="NCBI Taxonomy" id="652676"/>
    <lineage>
        <taxon>unclassified sequences</taxon>
        <taxon>metagenomes</taxon>
        <taxon>ecological metagenomes</taxon>
    </lineage>
</organism>
<evidence type="ECO:0000313" key="1">
    <source>
        <dbReference type="EMBL" id="VAW31488.1"/>
    </source>
</evidence>
<reference evidence="1" key="1">
    <citation type="submission" date="2018-06" db="EMBL/GenBank/DDBJ databases">
        <authorList>
            <person name="Zhirakovskaya E."/>
        </authorList>
    </citation>
    <scope>NUCLEOTIDE SEQUENCE</scope>
</reference>
<sequence length="80" mass="8849">MRVDRPLNGEMGEIEQLVTIDAVQGDVIRYRTDNPDVTNPQLVRCLSGLGLGVISLQPITQSLEQVYLRVVAEGEEQPQS</sequence>
<name>A0A3B0UL54_9ZZZZ</name>